<sequence>MAVAARPAQPIPVPGCSTGGPIMRAWRHGPSPSPAAAAHAPALATAASTTPPIRRLSAAKRPSTSSRRCSLSSVGSPTSAARCLMSSKGSGGAYHRFGGQLVII</sequence>
<dbReference type="EMBL" id="CM008046">
    <property type="protein sequence ID" value="PAN07431.1"/>
    <property type="molecule type" value="Genomic_DNA"/>
</dbReference>
<reference evidence="2" key="1">
    <citation type="submission" date="2018-04" db="EMBL/GenBank/DDBJ databases">
        <title>WGS assembly of Panicum hallii.</title>
        <authorList>
            <person name="Lovell J."/>
            <person name="Jenkins J."/>
            <person name="Lowry D."/>
            <person name="Mamidi S."/>
            <person name="Sreedasyam A."/>
            <person name="Weng X."/>
            <person name="Barry K."/>
            <person name="Bonette J."/>
            <person name="Campitelli B."/>
            <person name="Daum C."/>
            <person name="Gordon S."/>
            <person name="Gould B."/>
            <person name="Lipzen A."/>
            <person name="Macqueen A."/>
            <person name="Palacio-Mejia J."/>
            <person name="Plott C."/>
            <person name="Shakirov E."/>
            <person name="Shu S."/>
            <person name="Yoshinaga Y."/>
            <person name="Zane M."/>
            <person name="Rokhsar D."/>
            <person name="Grimwood J."/>
            <person name="Schmutz J."/>
            <person name="Juenger T."/>
        </authorList>
    </citation>
    <scope>NUCLEOTIDE SEQUENCE [LARGE SCALE GENOMIC DNA]</scope>
    <source>
        <strain evidence="2">FIL2</strain>
    </source>
</reference>
<dbReference type="AlphaFoldDB" id="A0A2S3GRQ1"/>
<dbReference type="Proteomes" id="UP000243499">
    <property type="component" value="Chromosome 1"/>
</dbReference>
<name>A0A2S3GRQ1_9POAL</name>
<feature type="compositionally biased region" description="Low complexity" evidence="1">
    <location>
        <begin position="34"/>
        <end position="52"/>
    </location>
</feature>
<proteinExistence type="predicted"/>
<protein>
    <submittedName>
        <fullName evidence="2">Uncharacterized protein</fullName>
    </submittedName>
</protein>
<evidence type="ECO:0000256" key="1">
    <source>
        <dbReference type="SAM" id="MobiDB-lite"/>
    </source>
</evidence>
<accession>A0A2S3GRQ1</accession>
<organism evidence="2">
    <name type="scientific">Panicum hallii</name>
    <dbReference type="NCBI Taxonomy" id="206008"/>
    <lineage>
        <taxon>Eukaryota</taxon>
        <taxon>Viridiplantae</taxon>
        <taxon>Streptophyta</taxon>
        <taxon>Embryophyta</taxon>
        <taxon>Tracheophyta</taxon>
        <taxon>Spermatophyta</taxon>
        <taxon>Magnoliopsida</taxon>
        <taxon>Liliopsida</taxon>
        <taxon>Poales</taxon>
        <taxon>Poaceae</taxon>
        <taxon>PACMAD clade</taxon>
        <taxon>Panicoideae</taxon>
        <taxon>Panicodae</taxon>
        <taxon>Paniceae</taxon>
        <taxon>Panicinae</taxon>
        <taxon>Panicum</taxon>
        <taxon>Panicum sect. Panicum</taxon>
    </lineage>
</organism>
<dbReference type="Gramene" id="PAN07431">
    <property type="protein sequence ID" value="PAN07431"/>
    <property type="gene ID" value="PAHAL_1G335800"/>
</dbReference>
<gene>
    <name evidence="2" type="ORF">PAHAL_1G335800</name>
</gene>
<feature type="compositionally biased region" description="Low complexity" evidence="1">
    <location>
        <begin position="61"/>
        <end position="76"/>
    </location>
</feature>
<feature type="region of interest" description="Disordered" evidence="1">
    <location>
        <begin position="27"/>
        <end position="78"/>
    </location>
</feature>
<evidence type="ECO:0000313" key="2">
    <source>
        <dbReference type="EMBL" id="PAN07431.1"/>
    </source>
</evidence>